<evidence type="ECO:0000313" key="3">
    <source>
        <dbReference type="EMBL" id="KAH9364599.1"/>
    </source>
</evidence>
<evidence type="ECO:0000313" key="4">
    <source>
        <dbReference type="Proteomes" id="UP000821853"/>
    </source>
</evidence>
<feature type="compositionally biased region" description="Low complexity" evidence="1">
    <location>
        <begin position="182"/>
        <end position="195"/>
    </location>
</feature>
<name>A0A9J6FP21_HAELO</name>
<accession>A0A9J6FP21</accession>
<keyword evidence="4" id="KW-1185">Reference proteome</keyword>
<evidence type="ECO:0000256" key="2">
    <source>
        <dbReference type="SAM" id="Phobius"/>
    </source>
</evidence>
<keyword evidence="2" id="KW-0472">Membrane</keyword>
<evidence type="ECO:0000256" key="1">
    <source>
        <dbReference type="SAM" id="MobiDB-lite"/>
    </source>
</evidence>
<feature type="compositionally biased region" description="Polar residues" evidence="1">
    <location>
        <begin position="246"/>
        <end position="258"/>
    </location>
</feature>
<keyword evidence="2" id="KW-0812">Transmembrane</keyword>
<sequence>MNNKPIRRIFSIINEPPLSAFYRQEAMKQAVRNTKTVDGHRARPPPAMSISAALLVNASCADPTNSSIPSSLRNFEAGIMDAPISATTSTEAFMAEDKRRPVPLMPRHHCDTTYPAVRGHRGRFPSTHAEPGAEKRSSTKFWLHVGVAIVLTASVASILNMMLETADSEESEPPNRVQPKQAASSASANHSGNSNPTGTTADNIEATMQTQSNEVRGNPQTVTLLNRPTWHSDTGVDNASIGGVNTRENPANESTSSDDWVEQEALGLTSQGLGRREGKPGIEATTDFSNLTEVMTPMPAVKYSELTTVKLYTENNDTGGHKKLSKAQAITQAARKSSQNIHATKIVGISLCVWKDHDWNMEYRRQ</sequence>
<comment type="caution">
    <text evidence="3">The sequence shown here is derived from an EMBL/GenBank/DDBJ whole genome shotgun (WGS) entry which is preliminary data.</text>
</comment>
<organism evidence="3 4">
    <name type="scientific">Haemaphysalis longicornis</name>
    <name type="common">Bush tick</name>
    <dbReference type="NCBI Taxonomy" id="44386"/>
    <lineage>
        <taxon>Eukaryota</taxon>
        <taxon>Metazoa</taxon>
        <taxon>Ecdysozoa</taxon>
        <taxon>Arthropoda</taxon>
        <taxon>Chelicerata</taxon>
        <taxon>Arachnida</taxon>
        <taxon>Acari</taxon>
        <taxon>Parasitiformes</taxon>
        <taxon>Ixodida</taxon>
        <taxon>Ixodoidea</taxon>
        <taxon>Ixodidae</taxon>
        <taxon>Haemaphysalinae</taxon>
        <taxon>Haemaphysalis</taxon>
    </lineage>
</organism>
<feature type="region of interest" description="Disordered" evidence="1">
    <location>
        <begin position="225"/>
        <end position="260"/>
    </location>
</feature>
<feature type="region of interest" description="Disordered" evidence="1">
    <location>
        <begin position="166"/>
        <end position="201"/>
    </location>
</feature>
<feature type="region of interest" description="Disordered" evidence="1">
    <location>
        <begin position="113"/>
        <end position="137"/>
    </location>
</feature>
<dbReference type="EMBL" id="JABSTR010000002">
    <property type="protein sequence ID" value="KAH9364599.1"/>
    <property type="molecule type" value="Genomic_DNA"/>
</dbReference>
<proteinExistence type="predicted"/>
<feature type="transmembrane region" description="Helical" evidence="2">
    <location>
        <begin position="141"/>
        <end position="163"/>
    </location>
</feature>
<dbReference type="VEuPathDB" id="VectorBase:HLOH_060119"/>
<reference evidence="3 4" key="1">
    <citation type="journal article" date="2020" name="Cell">
        <title>Large-Scale Comparative Analyses of Tick Genomes Elucidate Their Genetic Diversity and Vector Capacities.</title>
        <authorList>
            <consortium name="Tick Genome and Microbiome Consortium (TIGMIC)"/>
            <person name="Jia N."/>
            <person name="Wang J."/>
            <person name="Shi W."/>
            <person name="Du L."/>
            <person name="Sun Y."/>
            <person name="Zhan W."/>
            <person name="Jiang J.F."/>
            <person name="Wang Q."/>
            <person name="Zhang B."/>
            <person name="Ji P."/>
            <person name="Bell-Sakyi L."/>
            <person name="Cui X.M."/>
            <person name="Yuan T.T."/>
            <person name="Jiang B.G."/>
            <person name="Yang W.F."/>
            <person name="Lam T.T."/>
            <person name="Chang Q.C."/>
            <person name="Ding S.J."/>
            <person name="Wang X.J."/>
            <person name="Zhu J.G."/>
            <person name="Ruan X.D."/>
            <person name="Zhao L."/>
            <person name="Wei J.T."/>
            <person name="Ye R.Z."/>
            <person name="Que T.C."/>
            <person name="Du C.H."/>
            <person name="Zhou Y.H."/>
            <person name="Cheng J.X."/>
            <person name="Dai P.F."/>
            <person name="Guo W.B."/>
            <person name="Han X.H."/>
            <person name="Huang E.J."/>
            <person name="Li L.F."/>
            <person name="Wei W."/>
            <person name="Gao Y.C."/>
            <person name="Liu J.Z."/>
            <person name="Shao H.Z."/>
            <person name="Wang X."/>
            <person name="Wang C.C."/>
            <person name="Yang T.C."/>
            <person name="Huo Q.B."/>
            <person name="Li W."/>
            <person name="Chen H.Y."/>
            <person name="Chen S.E."/>
            <person name="Zhou L.G."/>
            <person name="Ni X.B."/>
            <person name="Tian J.H."/>
            <person name="Sheng Y."/>
            <person name="Liu T."/>
            <person name="Pan Y.S."/>
            <person name="Xia L.Y."/>
            <person name="Li J."/>
            <person name="Zhao F."/>
            <person name="Cao W.C."/>
        </authorList>
    </citation>
    <scope>NUCLEOTIDE SEQUENCE [LARGE SCALE GENOMIC DNA]</scope>
    <source>
        <strain evidence="3">HaeL-2018</strain>
    </source>
</reference>
<dbReference type="AlphaFoldDB" id="A0A9J6FP21"/>
<keyword evidence="2" id="KW-1133">Transmembrane helix</keyword>
<gene>
    <name evidence="3" type="ORF">HPB48_000025</name>
</gene>
<protein>
    <submittedName>
        <fullName evidence="3">Uncharacterized protein</fullName>
    </submittedName>
</protein>
<dbReference type="Proteomes" id="UP000821853">
    <property type="component" value="Chromosome 10"/>
</dbReference>
<feature type="compositionally biased region" description="Polar residues" evidence="1">
    <location>
        <begin position="225"/>
        <end position="237"/>
    </location>
</feature>